<dbReference type="EC" id="2.5.1.129" evidence="5"/>
<keyword evidence="8" id="KW-1185">Reference proteome</keyword>
<comment type="catalytic activity">
    <reaction evidence="5">
        <text>dimethylallyl phosphate + FMNH2 = prenylated FMNH2 + phosphate</text>
        <dbReference type="Rhea" id="RHEA:37743"/>
        <dbReference type="ChEBI" id="CHEBI:43474"/>
        <dbReference type="ChEBI" id="CHEBI:57618"/>
        <dbReference type="ChEBI" id="CHEBI:87467"/>
        <dbReference type="ChEBI" id="CHEBI:88052"/>
        <dbReference type="EC" id="2.5.1.129"/>
    </reaction>
</comment>
<evidence type="ECO:0000256" key="4">
    <source>
        <dbReference type="ARBA" id="ARBA00022679"/>
    </source>
</evidence>
<sequence length="226" mass="24158">MNRPIVVGITGASGAAYAVRLVEVLLSAGRDVHLSISPSGREVIRQELELHIDLDDFTADTLLLGAGRSTGGNTLAELTEVSTGDSNVLGSGLVRRGKLHYYHYRNFMAPMASGSFLTGGMVVCPCSGTTLSAIAAGMAGNLIQRAAEVHLKERRRLVLMPRETPLSLPAIDNMRRATEAGAIVLPASPGFYQGVETVKDLVDFIVARILDQLEVDNGLTKRWGSE</sequence>
<evidence type="ECO:0000313" key="8">
    <source>
        <dbReference type="Proteomes" id="UP000315750"/>
    </source>
</evidence>
<keyword evidence="1 5" id="KW-0637">Prenyltransferase</keyword>
<proteinExistence type="inferred from homology"/>
<organism evidence="7 8">
    <name type="scientific">Aeoliella mucimassa</name>
    <dbReference type="NCBI Taxonomy" id="2527972"/>
    <lineage>
        <taxon>Bacteria</taxon>
        <taxon>Pseudomonadati</taxon>
        <taxon>Planctomycetota</taxon>
        <taxon>Planctomycetia</taxon>
        <taxon>Pirellulales</taxon>
        <taxon>Lacipirellulaceae</taxon>
        <taxon>Aeoliella</taxon>
    </lineage>
</organism>
<dbReference type="Gene3D" id="3.40.50.1950">
    <property type="entry name" value="Flavin prenyltransferase-like"/>
    <property type="match status" value="1"/>
</dbReference>
<dbReference type="RefSeq" id="WP_145245395.1">
    <property type="nucleotide sequence ID" value="NZ_CP036278.1"/>
</dbReference>
<evidence type="ECO:0000256" key="5">
    <source>
        <dbReference type="HAMAP-Rule" id="MF_01984"/>
    </source>
</evidence>
<keyword evidence="4 5" id="KW-0808">Transferase</keyword>
<keyword evidence="2 5" id="KW-0285">Flavoprotein</keyword>
<dbReference type="Proteomes" id="UP000315750">
    <property type="component" value="Chromosome"/>
</dbReference>
<feature type="binding site" evidence="5">
    <location>
        <position position="192"/>
    </location>
    <ligand>
        <name>dimethylallyl phosphate</name>
        <dbReference type="ChEBI" id="CHEBI:88052"/>
    </ligand>
</feature>
<feature type="binding site" evidence="5">
    <location>
        <begin position="11"/>
        <end position="13"/>
    </location>
    <ligand>
        <name>FMN</name>
        <dbReference type="ChEBI" id="CHEBI:58210"/>
    </ligand>
</feature>
<dbReference type="HAMAP" id="MF_01984">
    <property type="entry name" value="ubiX_pad"/>
    <property type="match status" value="1"/>
</dbReference>
<gene>
    <name evidence="5" type="primary">ubiX</name>
    <name evidence="7" type="ORF">Pan181_05950</name>
</gene>
<dbReference type="InterPro" id="IPR003382">
    <property type="entry name" value="Flavoprotein"/>
</dbReference>
<feature type="binding site" evidence="5">
    <location>
        <position position="208"/>
    </location>
    <ligand>
        <name>dimethylallyl phosphate</name>
        <dbReference type="ChEBI" id="CHEBI:88052"/>
    </ligand>
</feature>
<dbReference type="SUPFAM" id="SSF52507">
    <property type="entry name" value="Homo-oligomeric flavin-containing Cys decarboxylases, HFCD"/>
    <property type="match status" value="1"/>
</dbReference>
<evidence type="ECO:0000256" key="3">
    <source>
        <dbReference type="ARBA" id="ARBA00022643"/>
    </source>
</evidence>
<keyword evidence="3 5" id="KW-0288">FMN</keyword>
<feature type="binding site" evidence="5">
    <location>
        <begin position="127"/>
        <end position="130"/>
    </location>
    <ligand>
        <name>FMN</name>
        <dbReference type="ChEBI" id="CHEBI:58210"/>
    </ligand>
</feature>
<feature type="binding site" evidence="5">
    <location>
        <position position="37"/>
    </location>
    <ligand>
        <name>FMN</name>
        <dbReference type="ChEBI" id="CHEBI:58210"/>
    </ligand>
</feature>
<dbReference type="InterPro" id="IPR004507">
    <property type="entry name" value="UbiX-like"/>
</dbReference>
<name>A0A518AIC1_9BACT</name>
<feature type="domain" description="Flavoprotein" evidence="6">
    <location>
        <begin position="5"/>
        <end position="213"/>
    </location>
</feature>
<accession>A0A518AIC1</accession>
<keyword evidence="7" id="KW-0456">Lyase</keyword>
<comment type="function">
    <text evidence="5">Flavin prenyltransferase that catalyzes the synthesis of the prenylated FMN cofactor (prenyl-FMN) for 4-hydroxy-3-polyprenylbenzoic acid decarboxylase UbiD. The prenyltransferase is metal-independent and links a dimethylallyl moiety from dimethylallyl monophosphate (DMAP) to the flavin N5 and C6 atoms of FMN.</text>
</comment>
<evidence type="ECO:0000256" key="2">
    <source>
        <dbReference type="ARBA" id="ARBA00022630"/>
    </source>
</evidence>
<dbReference type="OrthoDB" id="9781577at2"/>
<dbReference type="GO" id="GO:0016829">
    <property type="term" value="F:lyase activity"/>
    <property type="evidence" value="ECO:0007669"/>
    <property type="project" value="UniProtKB-KW"/>
</dbReference>
<dbReference type="GO" id="GO:0106141">
    <property type="term" value="F:flavin prenyltransferase activity"/>
    <property type="evidence" value="ECO:0007669"/>
    <property type="project" value="UniProtKB-EC"/>
</dbReference>
<dbReference type="InterPro" id="IPR036551">
    <property type="entry name" value="Flavin_trans-like"/>
</dbReference>
<evidence type="ECO:0000259" key="6">
    <source>
        <dbReference type="Pfam" id="PF02441"/>
    </source>
</evidence>
<dbReference type="AlphaFoldDB" id="A0A518AIC1"/>
<protein>
    <recommendedName>
        <fullName evidence="5">Flavin prenyltransferase UbiX</fullName>
        <ecNumber evidence="5">2.5.1.129</ecNumber>
    </recommendedName>
</protein>
<dbReference type="EMBL" id="CP036278">
    <property type="protein sequence ID" value="QDU54414.1"/>
    <property type="molecule type" value="Genomic_DNA"/>
</dbReference>
<evidence type="ECO:0000313" key="7">
    <source>
        <dbReference type="EMBL" id="QDU54414.1"/>
    </source>
</evidence>
<comment type="similarity">
    <text evidence="5">Belongs to the UbiX/PAD1 family.</text>
</comment>
<comment type="caution">
    <text evidence="5">Lacks conserved residue(s) required for the propagation of feature annotation.</text>
</comment>
<reference evidence="7 8" key="1">
    <citation type="submission" date="2019-02" db="EMBL/GenBank/DDBJ databases">
        <title>Deep-cultivation of Planctomycetes and their phenomic and genomic characterization uncovers novel biology.</title>
        <authorList>
            <person name="Wiegand S."/>
            <person name="Jogler M."/>
            <person name="Boedeker C."/>
            <person name="Pinto D."/>
            <person name="Vollmers J."/>
            <person name="Rivas-Marin E."/>
            <person name="Kohn T."/>
            <person name="Peeters S.H."/>
            <person name="Heuer A."/>
            <person name="Rast P."/>
            <person name="Oberbeckmann S."/>
            <person name="Bunk B."/>
            <person name="Jeske O."/>
            <person name="Meyerdierks A."/>
            <person name="Storesund J.E."/>
            <person name="Kallscheuer N."/>
            <person name="Luecker S."/>
            <person name="Lage O.M."/>
            <person name="Pohl T."/>
            <person name="Merkel B.J."/>
            <person name="Hornburger P."/>
            <person name="Mueller R.-W."/>
            <person name="Bruemmer F."/>
            <person name="Labrenz M."/>
            <person name="Spormann A.M."/>
            <person name="Op den Camp H."/>
            <person name="Overmann J."/>
            <person name="Amann R."/>
            <person name="Jetten M.S.M."/>
            <person name="Mascher T."/>
            <person name="Medema M.H."/>
            <person name="Devos D.P."/>
            <person name="Kaster A.-K."/>
            <person name="Ovreas L."/>
            <person name="Rohde M."/>
            <person name="Galperin M.Y."/>
            <person name="Jogler C."/>
        </authorList>
    </citation>
    <scope>NUCLEOTIDE SEQUENCE [LARGE SCALE GENOMIC DNA]</scope>
    <source>
        <strain evidence="7 8">Pan181</strain>
    </source>
</reference>
<feature type="binding site" evidence="5">
    <location>
        <position position="162"/>
    </location>
    <ligand>
        <name>FMN</name>
        <dbReference type="ChEBI" id="CHEBI:58210"/>
    </ligand>
</feature>
<dbReference type="Pfam" id="PF02441">
    <property type="entry name" value="Flavoprotein"/>
    <property type="match status" value="1"/>
</dbReference>
<dbReference type="KEGG" id="amuc:Pan181_05950"/>
<evidence type="ECO:0000256" key="1">
    <source>
        <dbReference type="ARBA" id="ARBA00022602"/>
    </source>
</evidence>
<dbReference type="NCBIfam" id="TIGR00421">
    <property type="entry name" value="ubiX_pad"/>
    <property type="match status" value="1"/>
</dbReference>